<reference evidence="5" key="1">
    <citation type="journal article" date="2020" name="Stud. Mycol.">
        <title>101 Dothideomycetes genomes: a test case for predicting lifestyles and emergence of pathogens.</title>
        <authorList>
            <person name="Haridas S."/>
            <person name="Albert R."/>
            <person name="Binder M."/>
            <person name="Bloem J."/>
            <person name="Labutti K."/>
            <person name="Salamov A."/>
            <person name="Andreopoulos B."/>
            <person name="Baker S."/>
            <person name="Barry K."/>
            <person name="Bills G."/>
            <person name="Bluhm B."/>
            <person name="Cannon C."/>
            <person name="Castanera R."/>
            <person name="Culley D."/>
            <person name="Daum C."/>
            <person name="Ezra D."/>
            <person name="Gonzalez J."/>
            <person name="Henrissat B."/>
            <person name="Kuo A."/>
            <person name="Liang C."/>
            <person name="Lipzen A."/>
            <person name="Lutzoni F."/>
            <person name="Magnuson J."/>
            <person name="Mondo S."/>
            <person name="Nolan M."/>
            <person name="Ohm R."/>
            <person name="Pangilinan J."/>
            <person name="Park H.-J."/>
            <person name="Ramirez L."/>
            <person name="Alfaro M."/>
            <person name="Sun H."/>
            <person name="Tritt A."/>
            <person name="Yoshinaga Y."/>
            <person name="Zwiers L.-H."/>
            <person name="Turgeon B."/>
            <person name="Goodwin S."/>
            <person name="Spatafora J."/>
            <person name="Crous P."/>
            <person name="Grigoriev I."/>
        </authorList>
    </citation>
    <scope>NUCLEOTIDE SEQUENCE</scope>
    <source>
        <strain evidence="5">CBS 122367</strain>
    </source>
</reference>
<evidence type="ECO:0000313" key="5">
    <source>
        <dbReference type="EMBL" id="KAF2690008.1"/>
    </source>
</evidence>
<evidence type="ECO:0000259" key="4">
    <source>
        <dbReference type="SMART" id="SM00906"/>
    </source>
</evidence>
<gene>
    <name evidence="5" type="ORF">K458DRAFT_426854</name>
</gene>
<proteinExistence type="predicted"/>
<dbReference type="PANTHER" id="PTHR47840">
    <property type="entry name" value="ZN(II)2CYS6 TRANSCRIPTION FACTOR (EUROFUNG)-RELATED"/>
    <property type="match status" value="1"/>
</dbReference>
<feature type="domain" description="Xylanolytic transcriptional activator regulatory" evidence="4">
    <location>
        <begin position="297"/>
        <end position="372"/>
    </location>
</feature>
<keyword evidence="1" id="KW-0805">Transcription regulation</keyword>
<dbReference type="GO" id="GO:0006351">
    <property type="term" value="P:DNA-templated transcription"/>
    <property type="evidence" value="ECO:0007669"/>
    <property type="project" value="InterPro"/>
</dbReference>
<dbReference type="AlphaFoldDB" id="A0A6G1JHT8"/>
<evidence type="ECO:0000256" key="3">
    <source>
        <dbReference type="ARBA" id="ARBA00023242"/>
    </source>
</evidence>
<dbReference type="CDD" id="cd12148">
    <property type="entry name" value="fungal_TF_MHR"/>
    <property type="match status" value="1"/>
</dbReference>
<keyword evidence="6" id="KW-1185">Reference proteome</keyword>
<dbReference type="SMART" id="SM00906">
    <property type="entry name" value="Fungal_trans"/>
    <property type="match status" value="1"/>
</dbReference>
<accession>A0A6G1JHT8</accession>
<keyword evidence="3" id="KW-0539">Nucleus</keyword>
<dbReference type="GO" id="GO:0003677">
    <property type="term" value="F:DNA binding"/>
    <property type="evidence" value="ECO:0007669"/>
    <property type="project" value="InterPro"/>
</dbReference>
<dbReference type="GO" id="GO:0008270">
    <property type="term" value="F:zinc ion binding"/>
    <property type="evidence" value="ECO:0007669"/>
    <property type="project" value="InterPro"/>
</dbReference>
<dbReference type="EMBL" id="MU005571">
    <property type="protein sequence ID" value="KAF2690008.1"/>
    <property type="molecule type" value="Genomic_DNA"/>
</dbReference>
<sequence length="667" mass="74537">MDVGSIAGHDASRKRPSSRIRACWECKKRKIHAGSTSDHFNDSSSTLNLDALKPDGEENVCALHIGERLCKLEQLFEKFVCRKFSNANASSERQRALTPSTSSGEKPSNFFGLPEISSDAQSISSIGEGILAAQHGTWTSAPSIRTLTDKVDTRGSSDPVRRALVALLPSQHDANVIYESSNGWMILGAIYRPGGELYIDRDPDTYALDMSIITQERTIIIARTLLHLAVCISTLPPDFQTSRLNNIWNLDAAMENYVSTVTSLVASSDEPLLTLPGLETLILLASYQINIANLRQAWLIVRRAINLAHLMGFHRIVEQPQPIPPVEAIENAARMWRTLVDIDRCLGLHLRLPFATDDYPVPVVEDSPPYLVHRSRLARLCRQIAELDREVTPQTYVQALAVDEKVESVMKEQPKDFWEVPNVPPTARTLESSAVLERLMVQMWHFELKIFIHLPFLLRASKESRYEYSKVTALQASRNIVMRWFALRNAGITQACLRFGELGVFIAAVTLTLDILIEMSTKEKSEVKKTKASDFTILCRIIGEMEKLGNASPREKIAARSAVVLKKLLSSLDPSRRDAGKSRLTIPYFGTIEIDYKKLPVRPAFDLDSDTAKKLGSTATGQHLPVFSFVSNALWPESSEEGDCELDFDIVLFDGLQDMDVDGNWVF</sequence>
<dbReference type="InterPro" id="IPR007219">
    <property type="entry name" value="XnlR_reg_dom"/>
</dbReference>
<dbReference type="PANTHER" id="PTHR47840:SF1">
    <property type="entry name" value="ZN(II)2CYS6 TRANSCRIPTION FACTOR (EUROFUNG)"/>
    <property type="match status" value="1"/>
</dbReference>
<dbReference type="OrthoDB" id="5392779at2759"/>
<keyword evidence="2" id="KW-0804">Transcription</keyword>
<evidence type="ECO:0000313" key="6">
    <source>
        <dbReference type="Proteomes" id="UP000799291"/>
    </source>
</evidence>
<name>A0A6G1JHT8_9PLEO</name>
<organism evidence="5 6">
    <name type="scientific">Lentithecium fluviatile CBS 122367</name>
    <dbReference type="NCBI Taxonomy" id="1168545"/>
    <lineage>
        <taxon>Eukaryota</taxon>
        <taxon>Fungi</taxon>
        <taxon>Dikarya</taxon>
        <taxon>Ascomycota</taxon>
        <taxon>Pezizomycotina</taxon>
        <taxon>Dothideomycetes</taxon>
        <taxon>Pleosporomycetidae</taxon>
        <taxon>Pleosporales</taxon>
        <taxon>Massarineae</taxon>
        <taxon>Lentitheciaceae</taxon>
        <taxon>Lentithecium</taxon>
    </lineage>
</organism>
<evidence type="ECO:0000256" key="2">
    <source>
        <dbReference type="ARBA" id="ARBA00023163"/>
    </source>
</evidence>
<evidence type="ECO:0000256" key="1">
    <source>
        <dbReference type="ARBA" id="ARBA00023015"/>
    </source>
</evidence>
<dbReference type="Proteomes" id="UP000799291">
    <property type="component" value="Unassembled WGS sequence"/>
</dbReference>
<protein>
    <recommendedName>
        <fullName evidence="4">Xylanolytic transcriptional activator regulatory domain-containing protein</fullName>
    </recommendedName>
</protein>